<feature type="compositionally biased region" description="Basic and acidic residues" evidence="1">
    <location>
        <begin position="48"/>
        <end position="65"/>
    </location>
</feature>
<dbReference type="Proteomes" id="UP000266841">
    <property type="component" value="Unassembled WGS sequence"/>
</dbReference>
<sequence>MAGRLLMGQIPSERYAILGRNIAYSVSPQMQGGGVRGGQAPAHVRTGGRRDGAGVRGRSDMERRQLRWVLGDDPAQAVDHGPRRRPNRRR</sequence>
<name>K0SEP7_THAOC</name>
<dbReference type="AlphaFoldDB" id="K0SEP7"/>
<organism evidence="2 3">
    <name type="scientific">Thalassiosira oceanica</name>
    <name type="common">Marine diatom</name>
    <dbReference type="NCBI Taxonomy" id="159749"/>
    <lineage>
        <taxon>Eukaryota</taxon>
        <taxon>Sar</taxon>
        <taxon>Stramenopiles</taxon>
        <taxon>Ochrophyta</taxon>
        <taxon>Bacillariophyta</taxon>
        <taxon>Coscinodiscophyceae</taxon>
        <taxon>Thalassiosirophycidae</taxon>
        <taxon>Thalassiosirales</taxon>
        <taxon>Thalassiosiraceae</taxon>
        <taxon>Thalassiosira</taxon>
    </lineage>
</organism>
<keyword evidence="3" id="KW-1185">Reference proteome</keyword>
<evidence type="ECO:0000313" key="2">
    <source>
        <dbReference type="EMBL" id="EJK57087.1"/>
    </source>
</evidence>
<comment type="caution">
    <text evidence="2">The sequence shown here is derived from an EMBL/GenBank/DDBJ whole genome shotgun (WGS) entry which is preliminary data.</text>
</comment>
<accession>K0SEP7</accession>
<evidence type="ECO:0000313" key="3">
    <source>
        <dbReference type="Proteomes" id="UP000266841"/>
    </source>
</evidence>
<reference evidence="2 3" key="1">
    <citation type="journal article" date="2012" name="Genome Biol.">
        <title>Genome and low-iron response of an oceanic diatom adapted to chronic iron limitation.</title>
        <authorList>
            <person name="Lommer M."/>
            <person name="Specht M."/>
            <person name="Roy A.S."/>
            <person name="Kraemer L."/>
            <person name="Andreson R."/>
            <person name="Gutowska M.A."/>
            <person name="Wolf J."/>
            <person name="Bergner S.V."/>
            <person name="Schilhabel M.B."/>
            <person name="Klostermeier U.C."/>
            <person name="Beiko R.G."/>
            <person name="Rosenstiel P."/>
            <person name="Hippler M."/>
            <person name="Laroche J."/>
        </authorList>
    </citation>
    <scope>NUCLEOTIDE SEQUENCE [LARGE SCALE GENOMIC DNA]</scope>
    <source>
        <strain evidence="2 3">CCMP1005</strain>
    </source>
</reference>
<proteinExistence type="predicted"/>
<protein>
    <submittedName>
        <fullName evidence="2">Uncharacterized protein</fullName>
    </submittedName>
</protein>
<gene>
    <name evidence="2" type="ORF">THAOC_22907</name>
</gene>
<evidence type="ECO:0000256" key="1">
    <source>
        <dbReference type="SAM" id="MobiDB-lite"/>
    </source>
</evidence>
<feature type="region of interest" description="Disordered" evidence="1">
    <location>
        <begin position="28"/>
        <end position="90"/>
    </location>
</feature>
<dbReference type="EMBL" id="AGNL01029521">
    <property type="protein sequence ID" value="EJK57087.1"/>
    <property type="molecule type" value="Genomic_DNA"/>
</dbReference>